<dbReference type="AlphaFoldDB" id="A0A336MZJ5"/>
<keyword evidence="4" id="KW-0479">Metal-binding</keyword>
<evidence type="ECO:0000256" key="6">
    <source>
        <dbReference type="ARBA" id="ARBA00023004"/>
    </source>
</evidence>
<keyword evidence="7" id="KW-0503">Monooxygenase</keyword>
<keyword evidence="3" id="KW-0349">Heme</keyword>
<dbReference type="GO" id="GO:0016705">
    <property type="term" value="F:oxidoreductase activity, acting on paired donors, with incorporation or reduction of molecular oxygen"/>
    <property type="evidence" value="ECO:0007669"/>
    <property type="project" value="InterPro"/>
</dbReference>
<reference evidence="8" key="1">
    <citation type="submission" date="2018-07" db="EMBL/GenBank/DDBJ databases">
        <authorList>
            <person name="Quirk P.G."/>
            <person name="Krulwich T.A."/>
        </authorList>
    </citation>
    <scope>NUCLEOTIDE SEQUENCE</scope>
</reference>
<dbReference type="GO" id="GO:0020037">
    <property type="term" value="F:heme binding"/>
    <property type="evidence" value="ECO:0007669"/>
    <property type="project" value="InterPro"/>
</dbReference>
<sequence>MLKLSEKHLDFTEQDIIDEACTLMLAGQDSTGSAIAFTLYYLATHPEYQEKCYQEINQLYKDKTEDDPLTLKEVKELRFLEMCIKETLRLQPSIIIFGRKLSEDTKIRGMKVLISLILRKFKIVAVPGVTKSNPVFRITVRAAGGIWLKFEQRK</sequence>
<accession>A0A336MZJ5</accession>
<name>A0A336MZJ5_CULSO</name>
<dbReference type="PANTHER" id="PTHR24291:SF177">
    <property type="entry name" value="CYTOCHROME P450 4AA1-RELATED"/>
    <property type="match status" value="1"/>
</dbReference>
<evidence type="ECO:0000256" key="7">
    <source>
        <dbReference type="ARBA" id="ARBA00023033"/>
    </source>
</evidence>
<dbReference type="PANTHER" id="PTHR24291">
    <property type="entry name" value="CYTOCHROME P450 FAMILY 4"/>
    <property type="match status" value="1"/>
</dbReference>
<dbReference type="OMA" id="DISIRVW"/>
<keyword evidence="5" id="KW-0560">Oxidoreductase</keyword>
<dbReference type="InterPro" id="IPR050196">
    <property type="entry name" value="Cytochrome_P450_Monoox"/>
</dbReference>
<evidence type="ECO:0000256" key="1">
    <source>
        <dbReference type="ARBA" id="ARBA00001971"/>
    </source>
</evidence>
<protein>
    <submittedName>
        <fullName evidence="8">CSON007008 protein</fullName>
    </submittedName>
</protein>
<gene>
    <name evidence="8" type="primary">CSON007008</name>
</gene>
<dbReference type="GO" id="GO:0004497">
    <property type="term" value="F:monooxygenase activity"/>
    <property type="evidence" value="ECO:0007669"/>
    <property type="project" value="UniProtKB-KW"/>
</dbReference>
<dbReference type="GO" id="GO:0005506">
    <property type="term" value="F:iron ion binding"/>
    <property type="evidence" value="ECO:0007669"/>
    <property type="project" value="InterPro"/>
</dbReference>
<evidence type="ECO:0000256" key="5">
    <source>
        <dbReference type="ARBA" id="ARBA00023002"/>
    </source>
</evidence>
<evidence type="ECO:0000256" key="2">
    <source>
        <dbReference type="ARBA" id="ARBA00010617"/>
    </source>
</evidence>
<comment type="similarity">
    <text evidence="2">Belongs to the cytochrome P450 family.</text>
</comment>
<comment type="cofactor">
    <cofactor evidence="1">
        <name>heme</name>
        <dbReference type="ChEBI" id="CHEBI:30413"/>
    </cofactor>
</comment>
<dbReference type="EMBL" id="UFQT01002644">
    <property type="protein sequence ID" value="SSX33837.1"/>
    <property type="molecule type" value="Genomic_DNA"/>
</dbReference>
<evidence type="ECO:0000313" key="8">
    <source>
        <dbReference type="EMBL" id="SSX33837.1"/>
    </source>
</evidence>
<proteinExistence type="inferred from homology"/>
<dbReference type="VEuPathDB" id="VectorBase:CSON007008"/>
<organism evidence="8">
    <name type="scientific">Culicoides sonorensis</name>
    <name type="common">Biting midge</name>
    <dbReference type="NCBI Taxonomy" id="179676"/>
    <lineage>
        <taxon>Eukaryota</taxon>
        <taxon>Metazoa</taxon>
        <taxon>Ecdysozoa</taxon>
        <taxon>Arthropoda</taxon>
        <taxon>Hexapoda</taxon>
        <taxon>Insecta</taxon>
        <taxon>Pterygota</taxon>
        <taxon>Neoptera</taxon>
        <taxon>Endopterygota</taxon>
        <taxon>Diptera</taxon>
        <taxon>Nematocera</taxon>
        <taxon>Chironomoidea</taxon>
        <taxon>Ceratopogonidae</taxon>
        <taxon>Ceratopogoninae</taxon>
        <taxon>Culicoides</taxon>
        <taxon>Monoculicoides</taxon>
    </lineage>
</organism>
<dbReference type="SUPFAM" id="SSF48264">
    <property type="entry name" value="Cytochrome P450"/>
    <property type="match status" value="1"/>
</dbReference>
<dbReference type="Pfam" id="PF00067">
    <property type="entry name" value="p450"/>
    <property type="match status" value="1"/>
</dbReference>
<dbReference type="Gene3D" id="1.10.630.10">
    <property type="entry name" value="Cytochrome P450"/>
    <property type="match status" value="1"/>
</dbReference>
<evidence type="ECO:0000256" key="4">
    <source>
        <dbReference type="ARBA" id="ARBA00022723"/>
    </source>
</evidence>
<evidence type="ECO:0000256" key="3">
    <source>
        <dbReference type="ARBA" id="ARBA00022617"/>
    </source>
</evidence>
<keyword evidence="6" id="KW-0408">Iron</keyword>
<dbReference type="InterPro" id="IPR001128">
    <property type="entry name" value="Cyt_P450"/>
</dbReference>
<dbReference type="InterPro" id="IPR036396">
    <property type="entry name" value="Cyt_P450_sf"/>
</dbReference>